<dbReference type="EMBL" id="JAAKZV010000551">
    <property type="protein sequence ID" value="NGN70463.1"/>
    <property type="molecule type" value="Genomic_DNA"/>
</dbReference>
<feature type="non-terminal residue" evidence="2">
    <location>
        <position position="1"/>
    </location>
</feature>
<evidence type="ECO:0000313" key="2">
    <source>
        <dbReference type="EMBL" id="NGN70463.1"/>
    </source>
</evidence>
<dbReference type="RefSeq" id="WP_240930302.1">
    <property type="nucleotide sequence ID" value="NZ_JAAKZV010000551.1"/>
</dbReference>
<feature type="non-terminal residue" evidence="2">
    <location>
        <position position="358"/>
    </location>
</feature>
<feature type="region of interest" description="Disordered" evidence="1">
    <location>
        <begin position="323"/>
        <end position="358"/>
    </location>
</feature>
<evidence type="ECO:0000256" key="1">
    <source>
        <dbReference type="SAM" id="MobiDB-lite"/>
    </source>
</evidence>
<organism evidence="2 3">
    <name type="scientific">Streptomyces coryli</name>
    <dbReference type="NCBI Taxonomy" id="1128680"/>
    <lineage>
        <taxon>Bacteria</taxon>
        <taxon>Bacillati</taxon>
        <taxon>Actinomycetota</taxon>
        <taxon>Actinomycetes</taxon>
        <taxon>Kitasatosporales</taxon>
        <taxon>Streptomycetaceae</taxon>
        <taxon>Streptomyces</taxon>
    </lineage>
</organism>
<comment type="caution">
    <text evidence="2">The sequence shown here is derived from an EMBL/GenBank/DDBJ whole genome shotgun (WGS) entry which is preliminary data.</text>
</comment>
<dbReference type="AlphaFoldDB" id="A0A6G4UF76"/>
<protein>
    <submittedName>
        <fullName evidence="2">Uncharacterized protein</fullName>
    </submittedName>
</protein>
<gene>
    <name evidence="2" type="ORF">G5C51_42120</name>
</gene>
<dbReference type="Pfam" id="PF18944">
    <property type="entry name" value="DUF5691"/>
    <property type="match status" value="1"/>
</dbReference>
<dbReference type="Proteomes" id="UP000481583">
    <property type="component" value="Unassembled WGS sequence"/>
</dbReference>
<evidence type="ECO:0000313" key="3">
    <source>
        <dbReference type="Proteomes" id="UP000481583"/>
    </source>
</evidence>
<keyword evidence="3" id="KW-1185">Reference proteome</keyword>
<reference evidence="2 3" key="1">
    <citation type="submission" date="2020-02" db="EMBL/GenBank/DDBJ databases">
        <title>Whole-genome analyses of novel actinobacteria.</title>
        <authorList>
            <person name="Sahin N."/>
        </authorList>
    </citation>
    <scope>NUCLEOTIDE SEQUENCE [LARGE SCALE GENOMIC DNA]</scope>
    <source>
        <strain evidence="2 3">A7024</strain>
    </source>
</reference>
<dbReference type="InterPro" id="IPR043746">
    <property type="entry name" value="DUF5691"/>
</dbReference>
<sequence>PAARHRLATLLADRAANSGAGARRGATPDLTELIPEWLQTANDLGYQAPPALLPALLDAARARTDLRRPALRLGGTRARWLAARNPAWTYALREGADPTTDLCGLTTGEALDPTANTDEFDPTANTPAAQAIRTRWEEGLFAERVALLAALRRRHAPAALRLLATTWRSEKAEDRLAFLDSLRDGLSMADEPFLEQSLDDRSRNVRATAAALLSALPASGLASRMGARAKTHVSLDPTQPPAYPMIIVEAPHECDGPMQRDGIAPKPPSGQGERSWWLGQTVEAAPLRLWTEVFGGRTPEEIVALPVADDWRADLHAAWSRAAARQRDPDWARALLGTPGPDAAPTQDRLSQDRLTQN</sequence>
<accession>A0A6G4UF76</accession>
<name>A0A6G4UF76_9ACTN</name>
<proteinExistence type="predicted"/>